<name>A0ABD0L1V8_9CAEN</name>
<evidence type="ECO:0000313" key="1">
    <source>
        <dbReference type="EMBL" id="KAK7493203.1"/>
    </source>
</evidence>
<dbReference type="Proteomes" id="UP001519460">
    <property type="component" value="Unassembled WGS sequence"/>
</dbReference>
<accession>A0ABD0L1V8</accession>
<gene>
    <name evidence="1" type="ORF">BaRGS_00015540</name>
</gene>
<evidence type="ECO:0000313" key="2">
    <source>
        <dbReference type="Proteomes" id="UP001519460"/>
    </source>
</evidence>
<dbReference type="AlphaFoldDB" id="A0ABD0L1V8"/>
<sequence>MTSRVTGRRFPCCDDDRNDLSCNGSRVVMIIIMTLSCNGSRCCDDDRNDLSCNGSRVVMMIVLTSRVTVPVLR</sequence>
<proteinExistence type="predicted"/>
<comment type="caution">
    <text evidence="1">The sequence shown here is derived from an EMBL/GenBank/DDBJ whole genome shotgun (WGS) entry which is preliminary data.</text>
</comment>
<dbReference type="EMBL" id="JACVVK020000095">
    <property type="protein sequence ID" value="KAK7493203.1"/>
    <property type="molecule type" value="Genomic_DNA"/>
</dbReference>
<protein>
    <submittedName>
        <fullName evidence="1">Uncharacterized protein</fullName>
    </submittedName>
</protein>
<organism evidence="1 2">
    <name type="scientific">Batillaria attramentaria</name>
    <dbReference type="NCBI Taxonomy" id="370345"/>
    <lineage>
        <taxon>Eukaryota</taxon>
        <taxon>Metazoa</taxon>
        <taxon>Spiralia</taxon>
        <taxon>Lophotrochozoa</taxon>
        <taxon>Mollusca</taxon>
        <taxon>Gastropoda</taxon>
        <taxon>Caenogastropoda</taxon>
        <taxon>Sorbeoconcha</taxon>
        <taxon>Cerithioidea</taxon>
        <taxon>Batillariidae</taxon>
        <taxon>Batillaria</taxon>
    </lineage>
</organism>
<keyword evidence="2" id="KW-1185">Reference proteome</keyword>
<reference evidence="1 2" key="1">
    <citation type="journal article" date="2023" name="Sci. Data">
        <title>Genome assembly of the Korean intertidal mud-creeper Batillaria attramentaria.</title>
        <authorList>
            <person name="Patra A.K."/>
            <person name="Ho P.T."/>
            <person name="Jun S."/>
            <person name="Lee S.J."/>
            <person name="Kim Y."/>
            <person name="Won Y.J."/>
        </authorList>
    </citation>
    <scope>NUCLEOTIDE SEQUENCE [LARGE SCALE GENOMIC DNA]</scope>
    <source>
        <strain evidence="1">Wonlab-2016</strain>
    </source>
</reference>